<reference evidence="2 3" key="1">
    <citation type="submission" date="2018-04" db="EMBL/GenBank/DDBJ databases">
        <title>Novel Campyloabacter and Helicobacter Species and Strains.</title>
        <authorList>
            <person name="Mannion A.J."/>
            <person name="Shen Z."/>
            <person name="Fox J.G."/>
        </authorList>
    </citation>
    <scope>NUCLEOTIDE SEQUENCE [LARGE SCALE GENOMIC DNA]</scope>
    <source>
        <strain evidence="2 3">MIT 98-6070</strain>
    </source>
</reference>
<dbReference type="Gene3D" id="3.30.450.20">
    <property type="entry name" value="PAS domain"/>
    <property type="match status" value="1"/>
</dbReference>
<feature type="non-terminal residue" evidence="2">
    <location>
        <position position="420"/>
    </location>
</feature>
<organism evidence="2 3">
    <name type="scientific">Helicobacter marmotae</name>
    <dbReference type="NCBI Taxonomy" id="152490"/>
    <lineage>
        <taxon>Bacteria</taxon>
        <taxon>Pseudomonadati</taxon>
        <taxon>Campylobacterota</taxon>
        <taxon>Epsilonproteobacteria</taxon>
        <taxon>Campylobacterales</taxon>
        <taxon>Helicobacteraceae</taxon>
        <taxon>Helicobacter</taxon>
    </lineage>
</organism>
<accession>A0A3D8I487</accession>
<keyword evidence="1" id="KW-1133">Transmembrane helix</keyword>
<proteinExistence type="predicted"/>
<keyword evidence="1" id="KW-0472">Membrane</keyword>
<protein>
    <submittedName>
        <fullName evidence="2">Chemotaxis protein</fullName>
    </submittedName>
</protein>
<gene>
    <name evidence="2" type="ORF">CQA63_05085</name>
</gene>
<sequence>MLSWFSHLKFGIKLNIVLSLIVLVCIGAMAMIITKQSRNAFEKEAKMLLINAAQRQANKISPIFNESFAILENTQGIINNFLNAGVALDPATIDSGMKTLLDGSNWANYAYVFMLESFMPNGNKANYVSKNGMSGYLTIYHDGDVSNAGGVSAIKTESTILDFPAVIHAIKEQKSIFGIPVKITLNNETFYSVNAVVPLFQGSKLIGILGLSINLDLIINNIVRNKENSIFENDYIGILAPNATVAVHENMDLFGKGFVEVNADPRAQNIANAQKNRTDGIFEITNLKNLDALTAISTFEIWRGLDSYWSVIISAPQSSIFAPSTEITLTIFISALITFLLILFITYIFVNRTLVDRMNKISHTLFEFFNYLNHKRQTPPEPLRIIAQDELGQMGLAINENIQQTKIGLEQDAKAVEQSV</sequence>
<dbReference type="AlphaFoldDB" id="A0A3D8I487"/>
<evidence type="ECO:0000256" key="1">
    <source>
        <dbReference type="SAM" id="Phobius"/>
    </source>
</evidence>
<dbReference type="CDD" id="cd18774">
    <property type="entry name" value="PDC2_HK_sensor"/>
    <property type="match status" value="1"/>
</dbReference>
<keyword evidence="3" id="KW-1185">Reference proteome</keyword>
<name>A0A3D8I487_9HELI</name>
<dbReference type="EMBL" id="NXLR01000007">
    <property type="protein sequence ID" value="RDU59958.1"/>
    <property type="molecule type" value="Genomic_DNA"/>
</dbReference>
<evidence type="ECO:0000313" key="3">
    <source>
        <dbReference type="Proteomes" id="UP000256599"/>
    </source>
</evidence>
<feature type="transmembrane region" description="Helical" evidence="1">
    <location>
        <begin position="327"/>
        <end position="350"/>
    </location>
</feature>
<feature type="transmembrane region" description="Helical" evidence="1">
    <location>
        <begin position="12"/>
        <end position="33"/>
    </location>
</feature>
<comment type="caution">
    <text evidence="2">The sequence shown here is derived from an EMBL/GenBank/DDBJ whole genome shotgun (WGS) entry which is preliminary data.</text>
</comment>
<dbReference type="Proteomes" id="UP000256599">
    <property type="component" value="Unassembled WGS sequence"/>
</dbReference>
<keyword evidence="1" id="KW-0812">Transmembrane</keyword>
<evidence type="ECO:0000313" key="2">
    <source>
        <dbReference type="EMBL" id="RDU59958.1"/>
    </source>
</evidence>